<dbReference type="AlphaFoldDB" id="A0A6J7ISG6"/>
<dbReference type="PROSITE" id="PS51352">
    <property type="entry name" value="THIOREDOXIN_2"/>
    <property type="match status" value="1"/>
</dbReference>
<dbReference type="EMBL" id="CAFBNG010000027">
    <property type="protein sequence ID" value="CAB4934203.1"/>
    <property type="molecule type" value="Genomic_DNA"/>
</dbReference>
<dbReference type="Gene3D" id="3.40.30.10">
    <property type="entry name" value="Glutaredoxin"/>
    <property type="match status" value="1"/>
</dbReference>
<name>A0A6J7ISG6_9ZZZZ</name>
<dbReference type="InterPro" id="IPR013766">
    <property type="entry name" value="Thioredoxin_domain"/>
</dbReference>
<organism evidence="2">
    <name type="scientific">freshwater metagenome</name>
    <dbReference type="NCBI Taxonomy" id="449393"/>
    <lineage>
        <taxon>unclassified sequences</taxon>
        <taxon>metagenomes</taxon>
        <taxon>ecological metagenomes</taxon>
    </lineage>
</organism>
<dbReference type="CDD" id="cd02947">
    <property type="entry name" value="TRX_family"/>
    <property type="match status" value="1"/>
</dbReference>
<dbReference type="InterPro" id="IPR036249">
    <property type="entry name" value="Thioredoxin-like_sf"/>
</dbReference>
<dbReference type="SUPFAM" id="SSF52833">
    <property type="entry name" value="Thioredoxin-like"/>
    <property type="match status" value="1"/>
</dbReference>
<accession>A0A6J7ISG6</accession>
<gene>
    <name evidence="2" type="ORF">UFOPK3774_00240</name>
</gene>
<feature type="domain" description="Thioredoxin" evidence="1">
    <location>
        <begin position="10"/>
        <end position="137"/>
    </location>
</feature>
<proteinExistence type="predicted"/>
<protein>
    <submittedName>
        <fullName evidence="2">Unannotated protein</fullName>
    </submittedName>
</protein>
<dbReference type="Pfam" id="PF00085">
    <property type="entry name" value="Thioredoxin"/>
    <property type="match status" value="1"/>
</dbReference>
<evidence type="ECO:0000259" key="1">
    <source>
        <dbReference type="PROSITE" id="PS51352"/>
    </source>
</evidence>
<evidence type="ECO:0000313" key="2">
    <source>
        <dbReference type="EMBL" id="CAB4934203.1"/>
    </source>
</evidence>
<reference evidence="2" key="1">
    <citation type="submission" date="2020-05" db="EMBL/GenBank/DDBJ databases">
        <authorList>
            <person name="Chiriac C."/>
            <person name="Salcher M."/>
            <person name="Ghai R."/>
            <person name="Kavagutti S V."/>
        </authorList>
    </citation>
    <scope>NUCLEOTIDE SEQUENCE</scope>
</reference>
<sequence>MKSLAPIVIVLALASAYGFWHKSSRGRIRTKSGAGKGALTAAQLGAPLGSRVTLLQFSTVFCAPCRATRSLLEDITSQLPDVAHIHLDAESNLELVRELDIRSTPTTLILNAAGVEVGRAVGAPKREQVLKSLAQVQ</sequence>